<name>A0A9D4ACP8_9ROSI</name>
<organism evidence="1 2">
    <name type="scientific">Gossypium stocksii</name>
    <dbReference type="NCBI Taxonomy" id="47602"/>
    <lineage>
        <taxon>Eukaryota</taxon>
        <taxon>Viridiplantae</taxon>
        <taxon>Streptophyta</taxon>
        <taxon>Embryophyta</taxon>
        <taxon>Tracheophyta</taxon>
        <taxon>Spermatophyta</taxon>
        <taxon>Magnoliopsida</taxon>
        <taxon>eudicotyledons</taxon>
        <taxon>Gunneridae</taxon>
        <taxon>Pentapetalae</taxon>
        <taxon>rosids</taxon>
        <taxon>malvids</taxon>
        <taxon>Malvales</taxon>
        <taxon>Malvaceae</taxon>
        <taxon>Malvoideae</taxon>
        <taxon>Gossypium</taxon>
    </lineage>
</organism>
<dbReference type="OrthoDB" id="991986at2759"/>
<keyword evidence="2" id="KW-1185">Reference proteome</keyword>
<dbReference type="EMBL" id="JAIQCV010000004">
    <property type="protein sequence ID" value="KAH1107053.1"/>
    <property type="molecule type" value="Genomic_DNA"/>
</dbReference>
<accession>A0A9D4ACP8</accession>
<reference evidence="1 2" key="1">
    <citation type="journal article" date="2021" name="Plant Biotechnol. J.">
        <title>Multi-omics assisted identification of the key and species-specific regulatory components of drought-tolerant mechanisms in Gossypium stocksii.</title>
        <authorList>
            <person name="Yu D."/>
            <person name="Ke L."/>
            <person name="Zhang D."/>
            <person name="Wu Y."/>
            <person name="Sun Y."/>
            <person name="Mei J."/>
            <person name="Sun J."/>
            <person name="Sun Y."/>
        </authorList>
    </citation>
    <scope>NUCLEOTIDE SEQUENCE [LARGE SCALE GENOMIC DNA]</scope>
    <source>
        <strain evidence="2">cv. E1</strain>
        <tissue evidence="1">Leaf</tissue>
    </source>
</reference>
<gene>
    <name evidence="1" type="ORF">J1N35_010821</name>
</gene>
<evidence type="ECO:0000313" key="2">
    <source>
        <dbReference type="Proteomes" id="UP000828251"/>
    </source>
</evidence>
<evidence type="ECO:0000313" key="1">
    <source>
        <dbReference type="EMBL" id="KAH1107053.1"/>
    </source>
</evidence>
<dbReference type="Proteomes" id="UP000828251">
    <property type="component" value="Unassembled WGS sequence"/>
</dbReference>
<comment type="caution">
    <text evidence="1">The sequence shown here is derived from an EMBL/GenBank/DDBJ whole genome shotgun (WGS) entry which is preliminary data.</text>
</comment>
<dbReference type="AlphaFoldDB" id="A0A9D4ACP8"/>
<protein>
    <submittedName>
        <fullName evidence="1">Uncharacterized protein</fullName>
    </submittedName>
</protein>
<sequence length="78" mass="8951">MAGELIRLGHKLISVEQKKMAKGAIGPETHQHVHREMETRDAHIPSLMRRVYHYFGGRTVTIGIASEWVCTHRIRSMC</sequence>
<proteinExistence type="predicted"/>